<protein>
    <submittedName>
        <fullName evidence="2">Cupin domain-containing protein</fullName>
    </submittedName>
</protein>
<dbReference type="SUPFAM" id="SSF51182">
    <property type="entry name" value="RmlC-like cupins"/>
    <property type="match status" value="1"/>
</dbReference>
<gene>
    <name evidence="2" type="ORF">GCM10009606_13410</name>
</gene>
<evidence type="ECO:0000259" key="1">
    <source>
        <dbReference type="Pfam" id="PF05899"/>
    </source>
</evidence>
<evidence type="ECO:0000313" key="3">
    <source>
        <dbReference type="Proteomes" id="UP001499979"/>
    </source>
</evidence>
<accession>A0ABP4EVZ6</accession>
<name>A0ABP4EVZ6_9ACTN</name>
<dbReference type="PANTHER" id="PTHR40943:SF1">
    <property type="entry name" value="CYTOPLASMIC PROTEIN"/>
    <property type="match status" value="1"/>
</dbReference>
<dbReference type="PANTHER" id="PTHR40943">
    <property type="entry name" value="CYTOPLASMIC PROTEIN-RELATED"/>
    <property type="match status" value="1"/>
</dbReference>
<dbReference type="InterPro" id="IPR008579">
    <property type="entry name" value="UGlyAH_Cupin_dom"/>
</dbReference>
<dbReference type="InterPro" id="IPR011051">
    <property type="entry name" value="RmlC_Cupin_sf"/>
</dbReference>
<dbReference type="EMBL" id="BAAAJE010000006">
    <property type="protein sequence ID" value="GAA1134551.1"/>
    <property type="molecule type" value="Genomic_DNA"/>
</dbReference>
<dbReference type="Proteomes" id="UP001499979">
    <property type="component" value="Unassembled WGS sequence"/>
</dbReference>
<dbReference type="Pfam" id="PF05899">
    <property type="entry name" value="Cupin_3"/>
    <property type="match status" value="1"/>
</dbReference>
<dbReference type="InterPro" id="IPR014710">
    <property type="entry name" value="RmlC-like_jellyroll"/>
</dbReference>
<dbReference type="RefSeq" id="WP_343906709.1">
    <property type="nucleotide sequence ID" value="NZ_BAAAJE010000006.1"/>
</dbReference>
<evidence type="ECO:0000313" key="2">
    <source>
        <dbReference type="EMBL" id="GAA1134551.1"/>
    </source>
</evidence>
<reference evidence="3" key="1">
    <citation type="journal article" date="2019" name="Int. J. Syst. Evol. Microbiol.">
        <title>The Global Catalogue of Microorganisms (GCM) 10K type strain sequencing project: providing services to taxonomists for standard genome sequencing and annotation.</title>
        <authorList>
            <consortium name="The Broad Institute Genomics Platform"/>
            <consortium name="The Broad Institute Genome Sequencing Center for Infectious Disease"/>
            <person name="Wu L."/>
            <person name="Ma J."/>
        </authorList>
    </citation>
    <scope>NUCLEOTIDE SEQUENCE [LARGE SCALE GENOMIC DNA]</scope>
    <source>
        <strain evidence="3">JCM 11813</strain>
    </source>
</reference>
<sequence length="115" mass="12553">MITTHLDDVAWPEAQPIAPERVLSGSPRANTVVLHKDERSELGLWQISPGEFTTVHQGYVEAVTIASGRGRLIHENGTVTHLRPGSVAVLEEGWAGRWVVEETIVKCYAVVSVDA</sequence>
<proteinExistence type="predicted"/>
<comment type="caution">
    <text evidence="2">The sequence shown here is derived from an EMBL/GenBank/DDBJ whole genome shotgun (WGS) entry which is preliminary data.</text>
</comment>
<feature type="domain" description="(S)-ureidoglycine aminohydrolase cupin" evidence="1">
    <location>
        <begin position="36"/>
        <end position="108"/>
    </location>
</feature>
<dbReference type="Gene3D" id="2.60.120.10">
    <property type="entry name" value="Jelly Rolls"/>
    <property type="match status" value="1"/>
</dbReference>
<organism evidence="2 3">
    <name type="scientific">Nocardioides aquiterrae</name>
    <dbReference type="NCBI Taxonomy" id="203799"/>
    <lineage>
        <taxon>Bacteria</taxon>
        <taxon>Bacillati</taxon>
        <taxon>Actinomycetota</taxon>
        <taxon>Actinomycetes</taxon>
        <taxon>Propionibacteriales</taxon>
        <taxon>Nocardioidaceae</taxon>
        <taxon>Nocardioides</taxon>
    </lineage>
</organism>
<keyword evidence="3" id="KW-1185">Reference proteome</keyword>